<feature type="transmembrane region" description="Helical" evidence="6">
    <location>
        <begin position="74"/>
        <end position="93"/>
    </location>
</feature>
<feature type="transmembrane region" description="Helical" evidence="6">
    <location>
        <begin position="36"/>
        <end position="54"/>
    </location>
</feature>
<dbReference type="PROSITE" id="PS50850">
    <property type="entry name" value="MFS"/>
    <property type="match status" value="1"/>
</dbReference>
<feature type="transmembrane region" description="Helical" evidence="6">
    <location>
        <begin position="173"/>
        <end position="192"/>
    </location>
</feature>
<evidence type="ECO:0000256" key="3">
    <source>
        <dbReference type="ARBA" id="ARBA00022692"/>
    </source>
</evidence>
<evidence type="ECO:0000256" key="6">
    <source>
        <dbReference type="SAM" id="Phobius"/>
    </source>
</evidence>
<feature type="transmembrane region" description="Helical" evidence="6">
    <location>
        <begin position="298"/>
        <end position="316"/>
    </location>
</feature>
<evidence type="ECO:0000256" key="2">
    <source>
        <dbReference type="ARBA" id="ARBA00022448"/>
    </source>
</evidence>
<dbReference type="Pfam" id="PF00083">
    <property type="entry name" value="Sugar_tr"/>
    <property type="match status" value="1"/>
</dbReference>
<dbReference type="InterPro" id="IPR020846">
    <property type="entry name" value="MFS_dom"/>
</dbReference>
<accession>A0ABW2SP24</accession>
<reference evidence="9" key="1">
    <citation type="journal article" date="2019" name="Int. J. Syst. Evol. Microbiol.">
        <title>The Global Catalogue of Microorganisms (GCM) 10K type strain sequencing project: providing services to taxonomists for standard genome sequencing and annotation.</title>
        <authorList>
            <consortium name="The Broad Institute Genomics Platform"/>
            <consortium name="The Broad Institute Genome Sequencing Center for Infectious Disease"/>
            <person name="Wu L."/>
            <person name="Ma J."/>
        </authorList>
    </citation>
    <scope>NUCLEOTIDE SEQUENCE [LARGE SCALE GENOMIC DNA]</scope>
    <source>
        <strain evidence="9">CCUG 56698</strain>
    </source>
</reference>
<proteinExistence type="predicted"/>
<feature type="transmembrane region" description="Helical" evidence="6">
    <location>
        <begin position="198"/>
        <end position="219"/>
    </location>
</feature>
<feature type="transmembrane region" description="Helical" evidence="6">
    <location>
        <begin position="350"/>
        <end position="366"/>
    </location>
</feature>
<gene>
    <name evidence="8" type="ORF">ACFQWG_08495</name>
</gene>
<keyword evidence="3 6" id="KW-0812">Transmembrane</keyword>
<keyword evidence="4 6" id="KW-1133">Transmembrane helix</keyword>
<dbReference type="SUPFAM" id="SSF103473">
    <property type="entry name" value="MFS general substrate transporter"/>
    <property type="match status" value="1"/>
</dbReference>
<feature type="transmembrane region" description="Helical" evidence="6">
    <location>
        <begin position="372"/>
        <end position="394"/>
    </location>
</feature>
<protein>
    <submittedName>
        <fullName evidence="8">MFS transporter</fullName>
    </submittedName>
</protein>
<evidence type="ECO:0000259" key="7">
    <source>
        <dbReference type="PROSITE" id="PS50850"/>
    </source>
</evidence>
<feature type="transmembrane region" description="Helical" evidence="6">
    <location>
        <begin position="440"/>
        <end position="459"/>
    </location>
</feature>
<keyword evidence="5 6" id="KW-0472">Membrane</keyword>
<dbReference type="InterPro" id="IPR005828">
    <property type="entry name" value="MFS_sugar_transport-like"/>
</dbReference>
<evidence type="ECO:0000313" key="8">
    <source>
        <dbReference type="EMBL" id="MFC7581231.1"/>
    </source>
</evidence>
<comment type="subcellular location">
    <subcellularLocation>
        <location evidence="1">Cell membrane</location>
        <topology evidence="1">Multi-pass membrane protein</topology>
    </subcellularLocation>
</comment>
<dbReference type="PANTHER" id="PTHR48020:SF12">
    <property type="entry name" value="PROTON MYO-INOSITOL COTRANSPORTER"/>
    <property type="match status" value="1"/>
</dbReference>
<dbReference type="RefSeq" id="WP_380974339.1">
    <property type="nucleotide sequence ID" value="NZ_JBHTEF010000001.1"/>
</dbReference>
<feature type="transmembrane region" description="Helical" evidence="6">
    <location>
        <begin position="415"/>
        <end position="434"/>
    </location>
</feature>
<evidence type="ECO:0000313" key="9">
    <source>
        <dbReference type="Proteomes" id="UP001596527"/>
    </source>
</evidence>
<feature type="transmembrane region" description="Helical" evidence="6">
    <location>
        <begin position="322"/>
        <end position="343"/>
    </location>
</feature>
<organism evidence="8 9">
    <name type="scientific">Schaalia naturae</name>
    <dbReference type="NCBI Taxonomy" id="635203"/>
    <lineage>
        <taxon>Bacteria</taxon>
        <taxon>Bacillati</taxon>
        <taxon>Actinomycetota</taxon>
        <taxon>Actinomycetes</taxon>
        <taxon>Actinomycetales</taxon>
        <taxon>Actinomycetaceae</taxon>
        <taxon>Schaalia</taxon>
    </lineage>
</organism>
<evidence type="ECO:0000256" key="4">
    <source>
        <dbReference type="ARBA" id="ARBA00022989"/>
    </source>
</evidence>
<dbReference type="Proteomes" id="UP001596527">
    <property type="component" value="Unassembled WGS sequence"/>
</dbReference>
<name>A0ABW2SP24_9ACTO</name>
<dbReference type="Gene3D" id="1.20.1250.20">
    <property type="entry name" value="MFS general substrate transporter like domains"/>
    <property type="match status" value="1"/>
</dbReference>
<evidence type="ECO:0000256" key="1">
    <source>
        <dbReference type="ARBA" id="ARBA00004651"/>
    </source>
</evidence>
<keyword evidence="9" id="KW-1185">Reference proteome</keyword>
<feature type="transmembrane region" description="Helical" evidence="6">
    <location>
        <begin position="105"/>
        <end position="128"/>
    </location>
</feature>
<dbReference type="EMBL" id="JBHTEF010000001">
    <property type="protein sequence ID" value="MFC7581231.1"/>
    <property type="molecule type" value="Genomic_DNA"/>
</dbReference>
<evidence type="ECO:0000256" key="5">
    <source>
        <dbReference type="ARBA" id="ARBA00023136"/>
    </source>
</evidence>
<dbReference type="InterPro" id="IPR036259">
    <property type="entry name" value="MFS_trans_sf"/>
</dbReference>
<dbReference type="PANTHER" id="PTHR48020">
    <property type="entry name" value="PROTON MYO-INOSITOL COTRANSPORTER"/>
    <property type="match status" value="1"/>
</dbReference>
<sequence length="482" mass="50866">MSVTTAEPANPGGLPVIRKPQDVIDLVNEHPSLRGGAVAIFVALGGVLLDAYQATMIGFGNKYIAAQFGISSGLAATVNASVLVAALIGGLASQKIINRLGQKRAFVLAMAVCSFAAVAVAFAPSIWWVLVFRVLMGLGLGVDFPLATNAVAELAGAGSKNSGRSVNLWQMGWYMATTVVYLILIALNSAGIVEERLWRYGILIGGIFGVVVLVSRYFLIGESAIWAGRQGHYDEAVRVLWDRYGVQAVVAPEAESDVPAAERTTKGAYRILFNRTYLRRTVLGCVVATMQAWQYNAVGVYLPLTLAGILTGGLSASLSGSAVVNLLAGVTGGAIGSVIVHRFGSRRQTMTGFGLVAVCLLLLGLLGTSNPWLALVLLGLIIFFHSAGPGGLGMTIATLSYPPSIRPAGIGFARAIMRTGAIAGLILWPMLWGALGTDAFYWLAIVPLVGFFTGLLIHWEPMGYNVDEEDAAVLQEINLEGK</sequence>
<keyword evidence="2" id="KW-0813">Transport</keyword>
<dbReference type="InterPro" id="IPR050814">
    <property type="entry name" value="Myo-inositol_Transporter"/>
</dbReference>
<comment type="caution">
    <text evidence="8">The sequence shown here is derived from an EMBL/GenBank/DDBJ whole genome shotgun (WGS) entry which is preliminary data.</text>
</comment>
<feature type="domain" description="Major facilitator superfamily (MFS) profile" evidence="7">
    <location>
        <begin position="39"/>
        <end position="462"/>
    </location>
</feature>